<dbReference type="InterPro" id="IPR023198">
    <property type="entry name" value="PGP-like_dom2"/>
</dbReference>
<dbReference type="Gene3D" id="1.10.150.240">
    <property type="entry name" value="Putative phosphatase, domain 2"/>
    <property type="match status" value="1"/>
</dbReference>
<dbReference type="GO" id="GO:0005829">
    <property type="term" value="C:cytosol"/>
    <property type="evidence" value="ECO:0007669"/>
    <property type="project" value="TreeGrafter"/>
</dbReference>
<dbReference type="PRINTS" id="PR00413">
    <property type="entry name" value="HADHALOGNASE"/>
</dbReference>
<dbReference type="SFLD" id="SFLDS00003">
    <property type="entry name" value="Haloacid_Dehalogenase"/>
    <property type="match status" value="1"/>
</dbReference>
<dbReference type="NCBIfam" id="TIGR01509">
    <property type="entry name" value="HAD-SF-IA-v3"/>
    <property type="match status" value="1"/>
</dbReference>
<dbReference type="SFLD" id="SFLDG01129">
    <property type="entry name" value="C1.5:_HAD__Beta-PGM__Phosphata"/>
    <property type="match status" value="1"/>
</dbReference>
<gene>
    <name evidence="3" type="ORF">GMB86_13075</name>
</gene>
<keyword evidence="4" id="KW-1185">Reference proteome</keyword>
<dbReference type="EMBL" id="WNHB01000023">
    <property type="protein sequence ID" value="MTT32939.1"/>
    <property type="molecule type" value="Genomic_DNA"/>
</dbReference>
<evidence type="ECO:0000256" key="2">
    <source>
        <dbReference type="ARBA" id="ARBA00022842"/>
    </source>
</evidence>
<organism evidence="3 4">
    <name type="scientific">Terrilactibacillus tamarindi</name>
    <dbReference type="NCBI Taxonomy" id="2599694"/>
    <lineage>
        <taxon>Bacteria</taxon>
        <taxon>Bacillati</taxon>
        <taxon>Bacillota</taxon>
        <taxon>Bacilli</taxon>
        <taxon>Bacillales</taxon>
        <taxon>Bacillaceae</taxon>
        <taxon>Terrilactibacillus</taxon>
    </lineage>
</organism>
<dbReference type="GO" id="GO:0006281">
    <property type="term" value="P:DNA repair"/>
    <property type="evidence" value="ECO:0007669"/>
    <property type="project" value="TreeGrafter"/>
</dbReference>
<reference evidence="3 4" key="1">
    <citation type="submission" date="2019-11" db="EMBL/GenBank/DDBJ databases">
        <title>Terrilactibacillus tamarindus sp. nov. BCM23-1 isolated from bark of Tamarindus indica.</title>
        <authorList>
            <person name="Kingkaew E."/>
            <person name="Tanasupawat S."/>
        </authorList>
    </citation>
    <scope>NUCLEOTIDE SEQUENCE [LARGE SCALE GENOMIC DNA]</scope>
    <source>
        <strain evidence="3 4">BCM23-1</strain>
    </source>
</reference>
<evidence type="ECO:0000313" key="4">
    <source>
        <dbReference type="Proteomes" id="UP000440978"/>
    </source>
</evidence>
<evidence type="ECO:0000256" key="1">
    <source>
        <dbReference type="ARBA" id="ARBA00022801"/>
    </source>
</evidence>
<sequence length="217" mass="25166">MTWKTICFDFDGTLADTLPLTFHCLKAVFEKYDNQTYSNHELIDMFGPTEDGIIKNHLKNKDKFDLAVEMYYRLYEQDHDSFVDHNEDIERMLHYLKYKGIKLGVMTGKSRRAFAISSTLCGLSHFFDVVITGDEVQHPKPHPEGLLKVMKELGSTPQEMIFIGDSMADIQAGKRANVTTAGVHWLDTYQSDHFETKPDYIWTHVDEFVSLFQNRKE</sequence>
<name>A0A6N8CRS0_9BACI</name>
<protein>
    <submittedName>
        <fullName evidence="3">HAD-IA family hydrolase</fullName>
    </submittedName>
</protein>
<dbReference type="SUPFAM" id="SSF56784">
    <property type="entry name" value="HAD-like"/>
    <property type="match status" value="1"/>
</dbReference>
<dbReference type="Gene3D" id="3.40.50.1000">
    <property type="entry name" value="HAD superfamily/HAD-like"/>
    <property type="match status" value="1"/>
</dbReference>
<dbReference type="InterPro" id="IPR036412">
    <property type="entry name" value="HAD-like_sf"/>
</dbReference>
<accession>A0A6N8CRS0</accession>
<dbReference type="InterPro" id="IPR023214">
    <property type="entry name" value="HAD_sf"/>
</dbReference>
<dbReference type="PANTHER" id="PTHR43434">
    <property type="entry name" value="PHOSPHOGLYCOLATE PHOSPHATASE"/>
    <property type="match status" value="1"/>
</dbReference>
<evidence type="ECO:0000313" key="3">
    <source>
        <dbReference type="EMBL" id="MTT32939.1"/>
    </source>
</evidence>
<dbReference type="SFLD" id="SFLDG01135">
    <property type="entry name" value="C1.5.6:_HAD__Beta-PGM__Phospha"/>
    <property type="match status" value="1"/>
</dbReference>
<dbReference type="AlphaFoldDB" id="A0A6N8CRS0"/>
<keyword evidence="2" id="KW-0460">Magnesium</keyword>
<dbReference type="InterPro" id="IPR006439">
    <property type="entry name" value="HAD-SF_hydro_IA"/>
</dbReference>
<dbReference type="Pfam" id="PF13419">
    <property type="entry name" value="HAD_2"/>
    <property type="match status" value="1"/>
</dbReference>
<dbReference type="PANTHER" id="PTHR43434:SF1">
    <property type="entry name" value="PHOSPHOGLYCOLATE PHOSPHATASE"/>
    <property type="match status" value="1"/>
</dbReference>
<dbReference type="InterPro" id="IPR041492">
    <property type="entry name" value="HAD_2"/>
</dbReference>
<proteinExistence type="predicted"/>
<dbReference type="OrthoDB" id="9792518at2"/>
<dbReference type="NCBIfam" id="TIGR01549">
    <property type="entry name" value="HAD-SF-IA-v1"/>
    <property type="match status" value="1"/>
</dbReference>
<dbReference type="InterPro" id="IPR050155">
    <property type="entry name" value="HAD-like_hydrolase_sf"/>
</dbReference>
<dbReference type="RefSeq" id="WP_155220643.1">
    <property type="nucleotide sequence ID" value="NZ_WNHB01000023.1"/>
</dbReference>
<dbReference type="Proteomes" id="UP000440978">
    <property type="component" value="Unassembled WGS sequence"/>
</dbReference>
<comment type="caution">
    <text evidence="3">The sequence shown here is derived from an EMBL/GenBank/DDBJ whole genome shotgun (WGS) entry which is preliminary data.</text>
</comment>
<keyword evidence="1 3" id="KW-0378">Hydrolase</keyword>
<dbReference type="GO" id="GO:0008967">
    <property type="term" value="F:phosphoglycolate phosphatase activity"/>
    <property type="evidence" value="ECO:0007669"/>
    <property type="project" value="TreeGrafter"/>
</dbReference>